<protein>
    <submittedName>
        <fullName evidence="2">Uncharacterized protein</fullName>
    </submittedName>
</protein>
<feature type="transmembrane region" description="Helical" evidence="1">
    <location>
        <begin position="85"/>
        <end position="104"/>
    </location>
</feature>
<dbReference type="Proteomes" id="UP000527355">
    <property type="component" value="Unassembled WGS sequence"/>
</dbReference>
<evidence type="ECO:0000256" key="1">
    <source>
        <dbReference type="SAM" id="Phobius"/>
    </source>
</evidence>
<sequence length="125" mass="13664">MGEKHRSAASCTSPTGDMPAAQVHALDRNRTRDPSVCRPTLYPLSQTSFGYLNVVLIRIFLIANEVVFVLPSFYNQKFVTELSQLPLTGCAMMIGGWLGGGMWIHESTVLPFLVGLATVNIDHLG</sequence>
<gene>
    <name evidence="2" type="ORF">mMyoMyo1_009089</name>
</gene>
<comment type="caution">
    <text evidence="2">The sequence shown here is derived from an EMBL/GenBank/DDBJ whole genome shotgun (WGS) entry which is preliminary data.</text>
</comment>
<keyword evidence="1" id="KW-0812">Transmembrane</keyword>
<name>A0A7J7TII5_MYOMY</name>
<keyword evidence="1" id="KW-0472">Membrane</keyword>
<accession>A0A7J7TII5</accession>
<reference evidence="2 3" key="1">
    <citation type="journal article" date="2020" name="Nature">
        <title>Six reference-quality genomes reveal evolution of bat adaptations.</title>
        <authorList>
            <person name="Jebb D."/>
            <person name="Huang Z."/>
            <person name="Pippel M."/>
            <person name="Hughes G.M."/>
            <person name="Lavrichenko K."/>
            <person name="Devanna P."/>
            <person name="Winkler S."/>
            <person name="Jermiin L.S."/>
            <person name="Skirmuntt E.C."/>
            <person name="Katzourakis A."/>
            <person name="Burkitt-Gray L."/>
            <person name="Ray D.A."/>
            <person name="Sullivan K.A.M."/>
            <person name="Roscito J.G."/>
            <person name="Kirilenko B.M."/>
            <person name="Davalos L.M."/>
            <person name="Corthals A.P."/>
            <person name="Power M.L."/>
            <person name="Jones G."/>
            <person name="Ransome R.D."/>
            <person name="Dechmann D.K.N."/>
            <person name="Locatelli A.G."/>
            <person name="Puechmaille S.J."/>
            <person name="Fedrigo O."/>
            <person name="Jarvis E.D."/>
            <person name="Hiller M."/>
            <person name="Vernes S.C."/>
            <person name="Myers E.W."/>
            <person name="Teeling E.C."/>
        </authorList>
    </citation>
    <scope>NUCLEOTIDE SEQUENCE [LARGE SCALE GENOMIC DNA]</scope>
    <source>
        <strain evidence="2">MMyoMyo1</strain>
        <tissue evidence="2">Flight muscle</tissue>
    </source>
</reference>
<organism evidence="2 3">
    <name type="scientific">Myotis myotis</name>
    <name type="common">Greater mouse-eared bat</name>
    <name type="synonym">Vespertilio myotis</name>
    <dbReference type="NCBI Taxonomy" id="51298"/>
    <lineage>
        <taxon>Eukaryota</taxon>
        <taxon>Metazoa</taxon>
        <taxon>Chordata</taxon>
        <taxon>Craniata</taxon>
        <taxon>Vertebrata</taxon>
        <taxon>Euteleostomi</taxon>
        <taxon>Mammalia</taxon>
        <taxon>Eutheria</taxon>
        <taxon>Laurasiatheria</taxon>
        <taxon>Chiroptera</taxon>
        <taxon>Yangochiroptera</taxon>
        <taxon>Vespertilionidae</taxon>
        <taxon>Myotis</taxon>
    </lineage>
</organism>
<keyword evidence="1" id="KW-1133">Transmembrane helix</keyword>
<proteinExistence type="predicted"/>
<evidence type="ECO:0000313" key="2">
    <source>
        <dbReference type="EMBL" id="KAF6300616.1"/>
    </source>
</evidence>
<feature type="transmembrane region" description="Helical" evidence="1">
    <location>
        <begin position="49"/>
        <end position="73"/>
    </location>
</feature>
<dbReference type="EMBL" id="JABWUV010000016">
    <property type="protein sequence ID" value="KAF6300616.1"/>
    <property type="molecule type" value="Genomic_DNA"/>
</dbReference>
<evidence type="ECO:0000313" key="3">
    <source>
        <dbReference type="Proteomes" id="UP000527355"/>
    </source>
</evidence>
<keyword evidence="3" id="KW-1185">Reference proteome</keyword>
<dbReference type="AlphaFoldDB" id="A0A7J7TII5"/>